<dbReference type="VEuPathDB" id="MicrosporidiaDB:DI09_42p20"/>
<keyword evidence="8" id="KW-1185">Reference proteome</keyword>
<dbReference type="Proteomes" id="UP000029725">
    <property type="component" value="Unassembled WGS sequence"/>
</dbReference>
<evidence type="ECO:0000313" key="7">
    <source>
        <dbReference type="EMBL" id="KGG51159.1"/>
    </source>
</evidence>
<feature type="transmembrane region" description="Helical" evidence="6">
    <location>
        <begin position="88"/>
        <end position="106"/>
    </location>
</feature>
<evidence type="ECO:0000256" key="6">
    <source>
        <dbReference type="RuleBase" id="RU363053"/>
    </source>
</evidence>
<organism evidence="7 8">
    <name type="scientific">Mitosporidium daphniae</name>
    <dbReference type="NCBI Taxonomy" id="1485682"/>
    <lineage>
        <taxon>Eukaryota</taxon>
        <taxon>Fungi</taxon>
        <taxon>Fungi incertae sedis</taxon>
        <taxon>Microsporidia</taxon>
        <taxon>Mitosporidium</taxon>
    </lineage>
</organism>
<dbReference type="InterPro" id="IPR007248">
    <property type="entry name" value="Mpv17_PMP22"/>
</dbReference>
<dbReference type="GeneID" id="25259942"/>
<evidence type="ECO:0000256" key="4">
    <source>
        <dbReference type="ARBA" id="ARBA00022989"/>
    </source>
</evidence>
<gene>
    <name evidence="7" type="ORF">DI09_42p20</name>
</gene>
<feature type="transmembrane region" description="Helical" evidence="6">
    <location>
        <begin position="155"/>
        <end position="176"/>
    </location>
</feature>
<name>A0A098VQQ5_9MICR</name>
<evidence type="ECO:0000256" key="3">
    <source>
        <dbReference type="ARBA" id="ARBA00022692"/>
    </source>
</evidence>
<proteinExistence type="inferred from homology"/>
<dbReference type="PANTHER" id="PTHR11266">
    <property type="entry name" value="PEROXISOMAL MEMBRANE PROTEIN 2, PXMP2 MPV17"/>
    <property type="match status" value="1"/>
</dbReference>
<protein>
    <submittedName>
        <fullName evidence="7">Peroxisomal membrane protein</fullName>
    </submittedName>
</protein>
<keyword evidence="3 6" id="KW-0812">Transmembrane</keyword>
<evidence type="ECO:0000313" key="8">
    <source>
        <dbReference type="Proteomes" id="UP000029725"/>
    </source>
</evidence>
<accession>A0A098VQQ5</accession>
<evidence type="ECO:0000256" key="2">
    <source>
        <dbReference type="ARBA" id="ARBA00006824"/>
    </source>
</evidence>
<comment type="caution">
    <text evidence="7">The sequence shown here is derived from an EMBL/GenBank/DDBJ whole genome shotgun (WGS) entry which is preliminary data.</text>
</comment>
<comment type="subcellular location">
    <subcellularLocation>
        <location evidence="1">Membrane</location>
        <topology evidence="1">Multi-pass membrane protein</topology>
    </subcellularLocation>
</comment>
<keyword evidence="5 6" id="KW-0472">Membrane</keyword>
<dbReference type="GO" id="GO:0005737">
    <property type="term" value="C:cytoplasm"/>
    <property type="evidence" value="ECO:0007669"/>
    <property type="project" value="TreeGrafter"/>
</dbReference>
<reference evidence="7 8" key="1">
    <citation type="submission" date="2014-04" db="EMBL/GenBank/DDBJ databases">
        <title>A new species of microsporidia sheds light on the evolution of extreme parasitism.</title>
        <authorList>
            <person name="Haag K.L."/>
            <person name="James T.Y."/>
            <person name="Larsson R."/>
            <person name="Schaer T.M."/>
            <person name="Refardt D."/>
            <person name="Pombert J.-F."/>
            <person name="Ebert D."/>
        </authorList>
    </citation>
    <scope>NUCLEOTIDE SEQUENCE [LARGE SCALE GENOMIC DNA]</scope>
    <source>
        <strain evidence="7 8">UGP3</strain>
        <tissue evidence="7">Spores</tissue>
    </source>
</reference>
<dbReference type="GO" id="GO:0016020">
    <property type="term" value="C:membrane"/>
    <property type="evidence" value="ECO:0007669"/>
    <property type="project" value="UniProtKB-SubCell"/>
</dbReference>
<dbReference type="HOGENOM" id="CLU_049109_8_0_1"/>
<dbReference type="AlphaFoldDB" id="A0A098VQQ5"/>
<evidence type="ECO:0000256" key="1">
    <source>
        <dbReference type="ARBA" id="ARBA00004141"/>
    </source>
</evidence>
<dbReference type="EMBL" id="JMKJ01000366">
    <property type="protein sequence ID" value="KGG51159.1"/>
    <property type="molecule type" value="Genomic_DNA"/>
</dbReference>
<sequence length="245" mass="28357">MFKNSARFYNHLLNRYTYPVQMASAGMLWFSGDVLCQYLVWHASSGTELSCCTSATCPECICDSTMTPVQRERSTFTQQIDWPRSVRMTLYGTFFSAPIYTFWFTLLEKLSTHTFKSYPSSVIPSKLLKTPSHLQSAKVSNATSRLLKITAFKTFLDVIVFDPFYLSFFFTVSGCMENRSKEDIKKKLHDELSTTYLTGVAVWLPIQFANFRYIPVPYQPLIVQGVNLFWNSFLSWVQHKESRNH</sequence>
<dbReference type="OrthoDB" id="430207at2759"/>
<comment type="similarity">
    <text evidence="2 6">Belongs to the peroxisomal membrane protein PXMP2/4 family.</text>
</comment>
<dbReference type="RefSeq" id="XP_013237611.1">
    <property type="nucleotide sequence ID" value="XM_013382157.1"/>
</dbReference>
<dbReference type="Pfam" id="PF04117">
    <property type="entry name" value="Mpv17_PMP22"/>
    <property type="match status" value="1"/>
</dbReference>
<keyword evidence="4 6" id="KW-1133">Transmembrane helix</keyword>
<evidence type="ECO:0000256" key="5">
    <source>
        <dbReference type="ARBA" id="ARBA00023136"/>
    </source>
</evidence>